<evidence type="ECO:0000256" key="1">
    <source>
        <dbReference type="SAM" id="MobiDB-lite"/>
    </source>
</evidence>
<dbReference type="GeneID" id="67210590"/>
<evidence type="ECO:0000313" key="3">
    <source>
        <dbReference type="EMBL" id="MFB9824772.1"/>
    </source>
</evidence>
<dbReference type="InterPro" id="IPR025510">
    <property type="entry name" value="DUF4397"/>
</dbReference>
<evidence type="ECO:0000259" key="2">
    <source>
        <dbReference type="Pfam" id="PF14344"/>
    </source>
</evidence>
<feature type="compositionally biased region" description="Low complexity" evidence="1">
    <location>
        <begin position="24"/>
        <end position="40"/>
    </location>
</feature>
<reference evidence="3" key="1">
    <citation type="submission" date="2024-09" db="EMBL/GenBank/DDBJ databases">
        <authorList>
            <person name="Sun Q."/>
        </authorList>
    </citation>
    <scope>NUCLEOTIDE SEQUENCE [LARGE SCALE GENOMIC DNA]</scope>
    <source>
        <strain evidence="3">JCM 31273</strain>
    </source>
</reference>
<dbReference type="Pfam" id="PF14344">
    <property type="entry name" value="DUF4397"/>
    <property type="match status" value="1"/>
</dbReference>
<feature type="compositionally biased region" description="Low complexity" evidence="1">
    <location>
        <begin position="284"/>
        <end position="297"/>
    </location>
</feature>
<organism evidence="3 4">
    <name type="scientific">Halobaculum roseum</name>
    <dbReference type="NCBI Taxonomy" id="2175149"/>
    <lineage>
        <taxon>Archaea</taxon>
        <taxon>Methanobacteriati</taxon>
        <taxon>Methanobacteriota</taxon>
        <taxon>Stenosarchaea group</taxon>
        <taxon>Halobacteria</taxon>
        <taxon>Halobacteriales</taxon>
        <taxon>Haloferacaceae</taxon>
        <taxon>Halobaculum</taxon>
    </lineage>
</organism>
<gene>
    <name evidence="3" type="ORF">ACFFOL_11420</name>
</gene>
<accession>A0ABD5MMR2</accession>
<dbReference type="RefSeq" id="WP_222923175.1">
    <property type="nucleotide sequence ID" value="NZ_CP082286.1"/>
</dbReference>
<dbReference type="EMBL" id="JBHMAJ010000007">
    <property type="protein sequence ID" value="MFB9824772.1"/>
    <property type="molecule type" value="Genomic_DNA"/>
</dbReference>
<dbReference type="PROSITE" id="PS51257">
    <property type="entry name" value="PROKAR_LIPOPROTEIN"/>
    <property type="match status" value="1"/>
</dbReference>
<protein>
    <submittedName>
        <fullName evidence="3">DUF4397 domain-containing protein</fullName>
    </submittedName>
</protein>
<feature type="compositionally biased region" description="Low complexity" evidence="1">
    <location>
        <begin position="343"/>
        <end position="382"/>
    </location>
</feature>
<proteinExistence type="predicted"/>
<evidence type="ECO:0000313" key="4">
    <source>
        <dbReference type="Proteomes" id="UP001589595"/>
    </source>
</evidence>
<feature type="compositionally biased region" description="Acidic residues" evidence="1">
    <location>
        <begin position="274"/>
        <end position="283"/>
    </location>
</feature>
<dbReference type="Proteomes" id="UP001589595">
    <property type="component" value="Unassembled WGS sequence"/>
</dbReference>
<keyword evidence="4" id="KW-1185">Reference proteome</keyword>
<dbReference type="AlphaFoldDB" id="A0ABD5MMR2"/>
<comment type="caution">
    <text evidence="3">The sequence shown here is derived from an EMBL/GenBank/DDBJ whole genome shotgun (WGS) entry which is preliminary data.</text>
</comment>
<name>A0ABD5MMR2_9EURY</name>
<feature type="region of interest" description="Disordered" evidence="1">
    <location>
        <begin position="231"/>
        <end position="297"/>
    </location>
</feature>
<feature type="compositionally biased region" description="Low complexity" evidence="1">
    <location>
        <begin position="231"/>
        <end position="255"/>
    </location>
</feature>
<feature type="region of interest" description="Disordered" evidence="1">
    <location>
        <begin position="339"/>
        <end position="388"/>
    </location>
</feature>
<feature type="compositionally biased region" description="Acidic residues" evidence="1">
    <location>
        <begin position="41"/>
        <end position="68"/>
    </location>
</feature>
<sequence>MSRRQLTAALGAAVGVGLAGCGAGTNNTTNATDGTVGTVEEGTDEETPAEETEAEETETGEPPEEVDDPAGAVEEGMAVVRIAHLSPDAPNVDVSVAGSEILADVAYGSVSGYYALEPGTYPMSVTAAGEDEAVFEQDVEFDNGAFTVAAFGEVSGQNQEFAVTPLEDRVEAPEDDTAAVRVVHASPDAPPVSVGVADGDMLVESVAFGEASDYAEVPEGSYTLEVAAAEGAGTETENGTENGTETGTENGTETGTENDTETENETATGTPADTETESAETETESAATGTATGDGPVATVDVSLTGGTVSSAFATGYLTPDGEAADAPFEVLLTVDAGAAEAETGTPDGTENGTETGTEAGTETGTEAGTETGTETEAGTETGTEEPA</sequence>
<feature type="region of interest" description="Disordered" evidence="1">
    <location>
        <begin position="20"/>
        <end position="70"/>
    </location>
</feature>
<feature type="domain" description="DUF4397" evidence="2">
    <location>
        <begin position="79"/>
        <end position="194"/>
    </location>
</feature>